<dbReference type="SUPFAM" id="SSF51905">
    <property type="entry name" value="FAD/NAD(P)-binding domain"/>
    <property type="match status" value="1"/>
</dbReference>
<comment type="caution">
    <text evidence="3">The sequence shown here is derived from an EMBL/GenBank/DDBJ whole genome shotgun (WGS) entry which is preliminary data.</text>
</comment>
<dbReference type="PANTHER" id="PTHR11552">
    <property type="entry name" value="GLUCOSE-METHANOL-CHOLINE GMC OXIDOREDUCTASE"/>
    <property type="match status" value="1"/>
</dbReference>
<dbReference type="Gene3D" id="3.50.50.60">
    <property type="entry name" value="FAD/NAD(P)-binding domain"/>
    <property type="match status" value="1"/>
</dbReference>
<protein>
    <submittedName>
        <fullName evidence="3">Glucose dehydrogenase</fullName>
    </submittedName>
</protein>
<reference evidence="3" key="1">
    <citation type="submission" date="2020-07" db="EMBL/GenBank/DDBJ databases">
        <title>Multicomponent nature underlies the extraordinary mechanical properties of spider dragline silk.</title>
        <authorList>
            <person name="Kono N."/>
            <person name="Nakamura H."/>
            <person name="Mori M."/>
            <person name="Yoshida Y."/>
            <person name="Ohtoshi R."/>
            <person name="Malay A.D."/>
            <person name="Moran D.A.P."/>
            <person name="Tomita M."/>
            <person name="Numata K."/>
            <person name="Arakawa K."/>
        </authorList>
    </citation>
    <scope>NUCLEOTIDE SEQUENCE</scope>
</reference>
<keyword evidence="4" id="KW-1185">Reference proteome</keyword>
<evidence type="ECO:0000259" key="2">
    <source>
        <dbReference type="Pfam" id="PF00732"/>
    </source>
</evidence>
<dbReference type="GO" id="GO:0050660">
    <property type="term" value="F:flavin adenine dinucleotide binding"/>
    <property type="evidence" value="ECO:0007669"/>
    <property type="project" value="InterPro"/>
</dbReference>
<dbReference type="Pfam" id="PF00732">
    <property type="entry name" value="GMC_oxred_N"/>
    <property type="match status" value="1"/>
</dbReference>
<name>A0A8X6L0U5_TRICU</name>
<evidence type="ECO:0000313" key="4">
    <source>
        <dbReference type="Proteomes" id="UP000887116"/>
    </source>
</evidence>
<dbReference type="OrthoDB" id="6414914at2759"/>
<comment type="similarity">
    <text evidence="1">Belongs to the GMC oxidoreductase family.</text>
</comment>
<dbReference type="PANTHER" id="PTHR11552:SF188">
    <property type="entry name" value="NEITHER INACTIVATION NOR AFTERPOTENTIAL PROTEIN G"/>
    <property type="match status" value="1"/>
</dbReference>
<dbReference type="EMBL" id="BMAO01013537">
    <property type="protein sequence ID" value="GFQ89508.1"/>
    <property type="molecule type" value="Genomic_DNA"/>
</dbReference>
<accession>A0A8X6L0U5</accession>
<dbReference type="AlphaFoldDB" id="A0A8X6L0U5"/>
<dbReference type="InterPro" id="IPR012132">
    <property type="entry name" value="GMC_OxRdtase"/>
</dbReference>
<proteinExistence type="inferred from homology"/>
<dbReference type="Gene3D" id="3.30.560.10">
    <property type="entry name" value="Glucose Oxidase, domain 3"/>
    <property type="match status" value="1"/>
</dbReference>
<feature type="domain" description="Glucose-methanol-choline oxidoreductase N-terminal" evidence="2">
    <location>
        <begin position="28"/>
        <end position="153"/>
    </location>
</feature>
<gene>
    <name evidence="3" type="primary">Gld</name>
    <name evidence="3" type="ORF">TNCT_49951</name>
</gene>
<dbReference type="GO" id="GO:0016614">
    <property type="term" value="F:oxidoreductase activity, acting on CH-OH group of donors"/>
    <property type="evidence" value="ECO:0007669"/>
    <property type="project" value="InterPro"/>
</dbReference>
<evidence type="ECO:0000313" key="3">
    <source>
        <dbReference type="EMBL" id="GFQ89508.1"/>
    </source>
</evidence>
<sequence length="165" mass="18613">MLLAIGLNSLVKRIWTNHGIVNEPRAQYDIIVVGAGSAGCAVARRLWEKTQRSILVIESGSTAPWISLVPLMAPALQGYTADWAYKTVPQKYSQYGMNDRRSAWPKGKVLGGTSVLNYMLHSWGTRSDFDYLWDDGEEDWNFNTVRHYFQKAESFQRSSGDYVSG</sequence>
<dbReference type="Proteomes" id="UP000887116">
    <property type="component" value="Unassembled WGS sequence"/>
</dbReference>
<dbReference type="InterPro" id="IPR036188">
    <property type="entry name" value="FAD/NAD-bd_sf"/>
</dbReference>
<dbReference type="InterPro" id="IPR000172">
    <property type="entry name" value="GMC_OxRdtase_N"/>
</dbReference>
<evidence type="ECO:0000256" key="1">
    <source>
        <dbReference type="ARBA" id="ARBA00010790"/>
    </source>
</evidence>
<organism evidence="3 4">
    <name type="scientific">Trichonephila clavata</name>
    <name type="common">Joro spider</name>
    <name type="synonym">Nephila clavata</name>
    <dbReference type="NCBI Taxonomy" id="2740835"/>
    <lineage>
        <taxon>Eukaryota</taxon>
        <taxon>Metazoa</taxon>
        <taxon>Ecdysozoa</taxon>
        <taxon>Arthropoda</taxon>
        <taxon>Chelicerata</taxon>
        <taxon>Arachnida</taxon>
        <taxon>Araneae</taxon>
        <taxon>Araneomorphae</taxon>
        <taxon>Entelegynae</taxon>
        <taxon>Araneoidea</taxon>
        <taxon>Nephilidae</taxon>
        <taxon>Trichonephila</taxon>
    </lineage>
</organism>